<keyword evidence="8" id="KW-1185">Reference proteome</keyword>
<dbReference type="SUPFAM" id="SSF69279">
    <property type="entry name" value="Phage tail proteins"/>
    <property type="match status" value="1"/>
</dbReference>
<organism evidence="7 8">
    <name type="scientific">Methylocaldum marinum</name>
    <dbReference type="NCBI Taxonomy" id="1432792"/>
    <lineage>
        <taxon>Bacteria</taxon>
        <taxon>Pseudomonadati</taxon>
        <taxon>Pseudomonadota</taxon>
        <taxon>Gammaproteobacteria</taxon>
        <taxon>Methylococcales</taxon>
        <taxon>Methylococcaceae</taxon>
        <taxon>Methylocaldum</taxon>
    </lineage>
</organism>
<evidence type="ECO:0000256" key="1">
    <source>
        <dbReference type="ARBA" id="ARBA00004613"/>
    </source>
</evidence>
<evidence type="ECO:0000313" key="8">
    <source>
        <dbReference type="Proteomes" id="UP000266313"/>
    </source>
</evidence>
<sequence length="544" mass="60322">MHRQPRPHAQAEWEVFDYPGRYVQPEHGEHYARTRLEAFHTRHEQARAEGNARGLTCGALFNLTDYPRADQNREYLIVAATYRLQSDAYLSGGSVLEGDAFHCTLTALDSRQPYRPPRKTRKPFVQGPQTAVVVGPPGEEIYTDRHGRVKVQFHWDREGQRNENSSCWLRVSQPWAGQGWGTVAIPRIGQEVIVDFLEGDPDQPLITGRVYNARQRLPYPLPAAAHMMGFKSNSTPGGNGYCEMVIHDRAGEEKIVLHSQKDMSTTVRNNDTQHVMADRTIQVDGHHTETIRKDLQLIVTEGNQSNVVQSGHLYLEAAESITLKVGNSTLQMNKDGHISVNGVYVRIVGSDRIDLNVDEAAGTGSDLLGVFGAEAASIAENLSEQLRSLANDPVQHLANNLDRQFELLDRVAKGDREATDELISAMLPVGGLAGTVRGVTNRIVNFSQKQLDKKFKHASDFGIGTVKKNADTLAQFESALRSHLGDPATVENGTYGFVKDSKVFFNPTTNNAVVLDNADNFVTGFKLAPGTRQFENFMKNGVLR</sequence>
<protein>
    <recommendedName>
        <fullName evidence="9">Rhs element Vgr protein</fullName>
    </recommendedName>
</protein>
<dbReference type="EMBL" id="AP017928">
    <property type="protein sequence ID" value="BBA34939.1"/>
    <property type="molecule type" value="Genomic_DNA"/>
</dbReference>
<feature type="domain" description="Gp5/Type VI secretion system Vgr C-terminal trimerisation" evidence="6">
    <location>
        <begin position="228"/>
        <end position="339"/>
    </location>
</feature>
<dbReference type="AlphaFoldDB" id="A0A250KYS3"/>
<dbReference type="InterPro" id="IPR037178">
    <property type="entry name" value="ColicinD_C_sf"/>
</dbReference>
<evidence type="ECO:0000259" key="5">
    <source>
        <dbReference type="Pfam" id="PF11429"/>
    </source>
</evidence>
<dbReference type="Pfam" id="PF04717">
    <property type="entry name" value="Phage_base_V"/>
    <property type="match status" value="1"/>
</dbReference>
<dbReference type="Gene3D" id="2.30.110.50">
    <property type="match status" value="1"/>
</dbReference>
<dbReference type="InterPro" id="IPR038233">
    <property type="entry name" value="Colicin_D/E5_nuclease"/>
</dbReference>
<dbReference type="OrthoDB" id="9762420at2"/>
<comment type="similarity">
    <text evidence="2">Belongs to the VgrG protein family.</text>
</comment>
<dbReference type="KEGG" id="mmai:sS8_2996"/>
<dbReference type="PANTHER" id="PTHR32305:SF15">
    <property type="entry name" value="PROTEIN RHSA-RELATED"/>
    <property type="match status" value="1"/>
</dbReference>
<dbReference type="InterPro" id="IPR050708">
    <property type="entry name" value="T6SS_VgrG/RHS"/>
</dbReference>
<dbReference type="Pfam" id="PF05954">
    <property type="entry name" value="Phage_GPD"/>
    <property type="match status" value="1"/>
</dbReference>
<gene>
    <name evidence="7" type="ORF">sS8_2996</name>
</gene>
<evidence type="ECO:0008006" key="9">
    <source>
        <dbReference type="Google" id="ProtNLM"/>
    </source>
</evidence>
<dbReference type="SUPFAM" id="SSF102824">
    <property type="entry name" value="Colicin D/E5 nuclease domain"/>
    <property type="match status" value="1"/>
</dbReference>
<evidence type="ECO:0000259" key="4">
    <source>
        <dbReference type="Pfam" id="PF04717"/>
    </source>
</evidence>
<feature type="domain" description="Gp5/Type VI secretion system Vgr protein OB-fold" evidence="4">
    <location>
        <begin position="143"/>
        <end position="211"/>
    </location>
</feature>
<comment type="subcellular location">
    <subcellularLocation>
        <location evidence="1">Secreted</location>
    </subcellularLocation>
</comment>
<evidence type="ECO:0000259" key="6">
    <source>
        <dbReference type="Pfam" id="PF22178"/>
    </source>
</evidence>
<dbReference type="InterPro" id="IPR054030">
    <property type="entry name" value="Gp5_Vgr_C"/>
</dbReference>
<dbReference type="SUPFAM" id="SSF69349">
    <property type="entry name" value="Phage fibre proteins"/>
    <property type="match status" value="1"/>
</dbReference>
<dbReference type="GO" id="GO:0004540">
    <property type="term" value="F:RNA nuclease activity"/>
    <property type="evidence" value="ECO:0007669"/>
    <property type="project" value="InterPro"/>
</dbReference>
<keyword evidence="3" id="KW-0964">Secreted</keyword>
<dbReference type="InterPro" id="IPR037026">
    <property type="entry name" value="Vgr_OB-fold_dom_sf"/>
</dbReference>
<feature type="domain" description="Colicin D C-terminal" evidence="5">
    <location>
        <begin position="450"/>
        <end position="529"/>
    </location>
</feature>
<proteinExistence type="inferred from homology"/>
<evidence type="ECO:0000256" key="2">
    <source>
        <dbReference type="ARBA" id="ARBA00005558"/>
    </source>
</evidence>
<evidence type="ECO:0000256" key="3">
    <source>
        <dbReference type="ARBA" id="ARBA00022525"/>
    </source>
</evidence>
<dbReference type="FunFam" id="2.40.50.230:FF:000001">
    <property type="entry name" value="Type VI secretion protein VgrG"/>
    <property type="match status" value="1"/>
</dbReference>
<dbReference type="Gene3D" id="2.40.50.230">
    <property type="entry name" value="Gp5 N-terminal domain"/>
    <property type="match status" value="1"/>
</dbReference>
<dbReference type="Proteomes" id="UP000266313">
    <property type="component" value="Chromosome"/>
</dbReference>
<dbReference type="InterPro" id="IPR006531">
    <property type="entry name" value="Gp5/Vgr_OB"/>
</dbReference>
<dbReference type="InterPro" id="IPR017847">
    <property type="entry name" value="T6SS_RhsGE_Vgr_subset"/>
</dbReference>
<name>A0A250KYS3_9GAMM</name>
<dbReference type="Pfam" id="PF11429">
    <property type="entry name" value="Colicin_D"/>
    <property type="match status" value="1"/>
</dbReference>
<dbReference type="NCBIfam" id="TIGR01646">
    <property type="entry name" value="vgr_GE"/>
    <property type="match status" value="1"/>
</dbReference>
<dbReference type="Gene3D" id="3.10.450.200">
    <property type="match status" value="1"/>
</dbReference>
<dbReference type="PANTHER" id="PTHR32305">
    <property type="match status" value="1"/>
</dbReference>
<dbReference type="GO" id="GO:0005576">
    <property type="term" value="C:extracellular region"/>
    <property type="evidence" value="ECO:0007669"/>
    <property type="project" value="UniProtKB-SubCell"/>
</dbReference>
<dbReference type="InterPro" id="IPR024440">
    <property type="entry name" value="ColicinD_C"/>
</dbReference>
<dbReference type="Pfam" id="PF22178">
    <property type="entry name" value="Gp5_trimer_C"/>
    <property type="match status" value="1"/>
</dbReference>
<dbReference type="SUPFAM" id="SSF69255">
    <property type="entry name" value="gp5 N-terminal domain-like"/>
    <property type="match status" value="1"/>
</dbReference>
<dbReference type="InterPro" id="IPR006533">
    <property type="entry name" value="T6SS_Vgr_RhsGE"/>
</dbReference>
<accession>A0A250KYS3</accession>
<reference evidence="7 8" key="1">
    <citation type="submission" date="2016-12" db="EMBL/GenBank/DDBJ databases">
        <title>Genome sequencing of Methylocaldum marinum.</title>
        <authorList>
            <person name="Takeuchi M."/>
            <person name="Kamagata Y."/>
            <person name="Hiraoka S."/>
            <person name="Oshima K."/>
            <person name="Hattori M."/>
            <person name="Iwasaki W."/>
        </authorList>
    </citation>
    <scope>NUCLEOTIDE SEQUENCE [LARGE SCALE GENOMIC DNA]</scope>
    <source>
        <strain evidence="7 8">S8</strain>
    </source>
</reference>
<dbReference type="NCBIfam" id="TIGR03361">
    <property type="entry name" value="VI_Rhs_Vgr"/>
    <property type="match status" value="1"/>
</dbReference>
<evidence type="ECO:0000313" key="7">
    <source>
        <dbReference type="EMBL" id="BBA34939.1"/>
    </source>
</evidence>